<proteinExistence type="predicted"/>
<accession>A0A229VY24</accession>
<evidence type="ECO:0000313" key="1">
    <source>
        <dbReference type="EMBL" id="OXN00521.1"/>
    </source>
</evidence>
<keyword evidence="2" id="KW-1185">Reference proteome</keyword>
<organism evidence="1 2">
    <name type="scientific">Bifidobacterium vansinderenii</name>
    <dbReference type="NCBI Taxonomy" id="1984871"/>
    <lineage>
        <taxon>Bacteria</taxon>
        <taxon>Bacillati</taxon>
        <taxon>Actinomycetota</taxon>
        <taxon>Actinomycetes</taxon>
        <taxon>Bifidobacteriales</taxon>
        <taxon>Bifidobacteriaceae</taxon>
        <taxon>Bifidobacterium</taxon>
    </lineage>
</organism>
<name>A0A229VY24_9BIFI</name>
<dbReference type="OrthoDB" id="3232804at2"/>
<dbReference type="AlphaFoldDB" id="A0A229VY24"/>
<comment type="caution">
    <text evidence="1">The sequence shown here is derived from an EMBL/GenBank/DDBJ whole genome shotgun (WGS) entry which is preliminary data.</text>
</comment>
<reference evidence="1 2" key="1">
    <citation type="submission" date="2017-05" db="EMBL/GenBank/DDBJ databases">
        <title>Bifidobacterium vansinderenii sp. nov.</title>
        <authorList>
            <person name="Lugli G.A."/>
            <person name="Duranti S."/>
            <person name="Mangifesta M."/>
        </authorList>
    </citation>
    <scope>NUCLEOTIDE SEQUENCE [LARGE SCALE GENOMIC DNA]</scope>
    <source>
        <strain evidence="1 2">Tam10B</strain>
    </source>
</reference>
<protein>
    <submittedName>
        <fullName evidence="1">Uncharacterized protein</fullName>
    </submittedName>
</protein>
<dbReference type="RefSeq" id="WP_093960377.1">
    <property type="nucleotide sequence ID" value="NZ_NEWD01000015.1"/>
</dbReference>
<evidence type="ECO:0000313" key="2">
    <source>
        <dbReference type="Proteomes" id="UP000215433"/>
    </source>
</evidence>
<gene>
    <name evidence="1" type="ORF">Tam10B_1210</name>
</gene>
<dbReference type="EMBL" id="NEWD01000015">
    <property type="protein sequence ID" value="OXN00521.1"/>
    <property type="molecule type" value="Genomic_DNA"/>
</dbReference>
<dbReference type="Proteomes" id="UP000215433">
    <property type="component" value="Unassembled WGS sequence"/>
</dbReference>
<sequence length="83" mass="9930">MHFFTPKRCPNSSKIMYHDKAQAERAAEQSRIERGAELWTYRCQYCGTWHLTSHSPDHAWVHVPLNQQIKPHSRKKGYKPRRK</sequence>